<evidence type="ECO:0000313" key="2">
    <source>
        <dbReference type="EMBL" id="KAF0292871.1"/>
    </source>
</evidence>
<keyword evidence="3" id="KW-1185">Reference proteome</keyword>
<feature type="compositionally biased region" description="Low complexity" evidence="1">
    <location>
        <begin position="609"/>
        <end position="622"/>
    </location>
</feature>
<feature type="compositionally biased region" description="Basic and acidic residues" evidence="1">
    <location>
        <begin position="249"/>
        <end position="259"/>
    </location>
</feature>
<reference evidence="2 3" key="1">
    <citation type="submission" date="2019-07" db="EMBL/GenBank/DDBJ databases">
        <title>Draft genome assembly of a fouling barnacle, Amphibalanus amphitrite (Darwin, 1854): The first reference genome for Thecostraca.</title>
        <authorList>
            <person name="Kim W."/>
        </authorList>
    </citation>
    <scope>NUCLEOTIDE SEQUENCE [LARGE SCALE GENOMIC DNA]</scope>
    <source>
        <strain evidence="2">SNU_AA5</strain>
        <tissue evidence="2">Soma without cirri and trophi</tissue>
    </source>
</reference>
<dbReference type="OrthoDB" id="10043757at2759"/>
<feature type="region of interest" description="Disordered" evidence="1">
    <location>
        <begin position="415"/>
        <end position="453"/>
    </location>
</feature>
<dbReference type="GO" id="GO:0051639">
    <property type="term" value="P:actin filament network formation"/>
    <property type="evidence" value="ECO:0007669"/>
    <property type="project" value="TreeGrafter"/>
</dbReference>
<protein>
    <submittedName>
        <fullName evidence="2">Protein spire</fullName>
    </submittedName>
</protein>
<name>A0A6A4VU19_AMPAM</name>
<feature type="compositionally biased region" description="Acidic residues" evidence="1">
    <location>
        <begin position="341"/>
        <end position="350"/>
    </location>
</feature>
<dbReference type="GO" id="GO:0008017">
    <property type="term" value="F:microtubule binding"/>
    <property type="evidence" value="ECO:0007669"/>
    <property type="project" value="TreeGrafter"/>
</dbReference>
<feature type="region of interest" description="Disordered" evidence="1">
    <location>
        <begin position="586"/>
        <end position="657"/>
    </location>
</feature>
<dbReference type="GO" id="GO:0045010">
    <property type="term" value="P:actin nucleation"/>
    <property type="evidence" value="ECO:0007669"/>
    <property type="project" value="InterPro"/>
</dbReference>
<dbReference type="InterPro" id="IPR011011">
    <property type="entry name" value="Znf_FYVE_PHD"/>
</dbReference>
<dbReference type="Proteomes" id="UP000440578">
    <property type="component" value="Unassembled WGS sequence"/>
</dbReference>
<dbReference type="GO" id="GO:0030659">
    <property type="term" value="C:cytoplasmic vesicle membrane"/>
    <property type="evidence" value="ECO:0007669"/>
    <property type="project" value="TreeGrafter"/>
</dbReference>
<accession>A0A6A4VU19</accession>
<dbReference type="InterPro" id="IPR013083">
    <property type="entry name" value="Znf_RING/FYVE/PHD"/>
</dbReference>
<dbReference type="SUPFAM" id="SSF57903">
    <property type="entry name" value="FYVE/PHD zinc finger"/>
    <property type="match status" value="1"/>
</dbReference>
<organism evidence="2 3">
    <name type="scientific">Amphibalanus amphitrite</name>
    <name type="common">Striped barnacle</name>
    <name type="synonym">Balanus amphitrite</name>
    <dbReference type="NCBI Taxonomy" id="1232801"/>
    <lineage>
        <taxon>Eukaryota</taxon>
        <taxon>Metazoa</taxon>
        <taxon>Ecdysozoa</taxon>
        <taxon>Arthropoda</taxon>
        <taxon>Crustacea</taxon>
        <taxon>Multicrustacea</taxon>
        <taxon>Cirripedia</taxon>
        <taxon>Thoracica</taxon>
        <taxon>Thoracicalcarea</taxon>
        <taxon>Balanomorpha</taxon>
        <taxon>Balanoidea</taxon>
        <taxon>Balanidae</taxon>
        <taxon>Amphibalaninae</taxon>
        <taxon>Amphibalanus</taxon>
    </lineage>
</organism>
<feature type="compositionally biased region" description="Acidic residues" evidence="1">
    <location>
        <begin position="269"/>
        <end position="282"/>
    </location>
</feature>
<dbReference type="InterPro" id="IPR029901">
    <property type="entry name" value="Spire"/>
</dbReference>
<dbReference type="GO" id="GO:0036089">
    <property type="term" value="P:cleavage furrow formation"/>
    <property type="evidence" value="ECO:0007669"/>
    <property type="project" value="TreeGrafter"/>
</dbReference>
<evidence type="ECO:0000256" key="1">
    <source>
        <dbReference type="SAM" id="MobiDB-lite"/>
    </source>
</evidence>
<comment type="caution">
    <text evidence="2">The sequence shown here is derived from an EMBL/GenBank/DDBJ whole genome shotgun (WGS) entry which is preliminary data.</text>
</comment>
<dbReference type="GO" id="GO:0030041">
    <property type="term" value="P:actin filament polymerization"/>
    <property type="evidence" value="ECO:0007669"/>
    <property type="project" value="TreeGrafter"/>
</dbReference>
<dbReference type="AlphaFoldDB" id="A0A6A4VU19"/>
<proteinExistence type="predicted"/>
<dbReference type="EMBL" id="VIIS01001790">
    <property type="protein sequence ID" value="KAF0292871.1"/>
    <property type="molecule type" value="Genomic_DNA"/>
</dbReference>
<dbReference type="PANTHER" id="PTHR21345">
    <property type="entry name" value="SPIRE"/>
    <property type="match status" value="1"/>
</dbReference>
<feature type="compositionally biased region" description="Polar residues" evidence="1">
    <location>
        <begin position="157"/>
        <end position="166"/>
    </location>
</feature>
<feature type="compositionally biased region" description="Acidic residues" evidence="1">
    <location>
        <begin position="126"/>
        <end position="138"/>
    </location>
</feature>
<feature type="region of interest" description="Disordered" evidence="1">
    <location>
        <begin position="1"/>
        <end position="398"/>
    </location>
</feature>
<dbReference type="GO" id="GO:0003779">
    <property type="term" value="F:actin binding"/>
    <property type="evidence" value="ECO:0007669"/>
    <property type="project" value="InterPro"/>
</dbReference>
<dbReference type="GO" id="GO:0040038">
    <property type="term" value="P:polar body extrusion after meiotic divisions"/>
    <property type="evidence" value="ECO:0007669"/>
    <property type="project" value="TreeGrafter"/>
</dbReference>
<sequence length="704" mass="75252">MEPSAGTAVAETAAIDQREPIPPTPPDSLGSDDSGGSGFGDNASLGSDDREPSRDDRDPSEQPLGASDGDLEASDDDDPVVTARDDPETAAEEGSLLGDLPLEQDDSQRSERDRLDSVTPGRDGIEGSDEDDPTEDPSEDRSESDWGDADGADPASGPTQVLNLSETEPADRTGFDADAGETVSDDAAARGGAVTVPGEASSPAVKVVPAETIAVLERTIVPPLTPDSLSSEEREAEQRTEDTTGDAEEQGRSMERTRVGLDSGLVRDNDEDIGEAGEEEVSSDERRRVEEENTINELKSKAVSGVPVGTVKDDPPAAAPQSGRRLIKADPSLAVPCSTTFDDDDDDPDFPETPATPYCPEPAPRDGLGLGYRTGGTGSGSGSGSGIGSGIGGTPSHWQHNMALDLATQRVSFKSDRRHTLCEPPMSRSRPGSALSDRSSGSEETPLPHQPGSHVASELQRQFLASSQWSDMDCLSLTLDEVVHIRSVLTKAELDSLPVECHIKEDVARGKLCFLCMKTRFSFFGAKGNNCRLCQRVVCAKCCAKMRIPTEHFASIPVYTLTPSSLSPQEEEARSLLSRLQVPELPNFTSSGSGGSPTSPANSRNSPEQQCQSLPPQPLLQQVESKLRRTRLYRSRTLARPEDLESPRSSEGDRDDLGGVLMTVCKDCKAMVLHIIGTWKKRRDRSKRASAPARPRSLFIAAVR</sequence>
<feature type="compositionally biased region" description="Basic and acidic residues" evidence="1">
    <location>
        <begin position="106"/>
        <end position="116"/>
    </location>
</feature>
<feature type="compositionally biased region" description="Basic and acidic residues" evidence="1">
    <location>
        <begin position="639"/>
        <end position="657"/>
    </location>
</feature>
<dbReference type="GO" id="GO:0048193">
    <property type="term" value="P:Golgi vesicle transport"/>
    <property type="evidence" value="ECO:0007669"/>
    <property type="project" value="TreeGrafter"/>
</dbReference>
<feature type="compositionally biased region" description="Basic and acidic residues" evidence="1">
    <location>
        <begin position="47"/>
        <end position="60"/>
    </location>
</feature>
<evidence type="ECO:0000313" key="3">
    <source>
        <dbReference type="Proteomes" id="UP000440578"/>
    </source>
</evidence>
<feature type="compositionally biased region" description="Acidic residues" evidence="1">
    <location>
        <begin position="69"/>
        <end position="79"/>
    </location>
</feature>
<feature type="compositionally biased region" description="Basic and acidic residues" evidence="1">
    <location>
        <begin position="231"/>
        <end position="242"/>
    </location>
</feature>
<dbReference type="GO" id="GO:0005938">
    <property type="term" value="C:cell cortex"/>
    <property type="evidence" value="ECO:0007669"/>
    <property type="project" value="TreeGrafter"/>
</dbReference>
<dbReference type="GO" id="GO:0051295">
    <property type="term" value="P:establishment of meiotic spindle localization"/>
    <property type="evidence" value="ECO:0007669"/>
    <property type="project" value="TreeGrafter"/>
</dbReference>
<dbReference type="Gene3D" id="3.30.40.10">
    <property type="entry name" value="Zinc/RING finger domain, C3HC4 (zinc finger)"/>
    <property type="match status" value="1"/>
</dbReference>
<gene>
    <name evidence="2" type="primary">spir_0</name>
    <name evidence="2" type="ORF">FJT64_009242</name>
</gene>
<dbReference type="PANTHER" id="PTHR21345:SF3">
    <property type="entry name" value="PROTEIN SPIRE"/>
    <property type="match status" value="1"/>
</dbReference>
<feature type="compositionally biased region" description="Gly residues" evidence="1">
    <location>
        <begin position="368"/>
        <end position="393"/>
    </location>
</feature>